<dbReference type="Proteomes" id="UP001626550">
    <property type="component" value="Unassembled WGS sequence"/>
</dbReference>
<evidence type="ECO:0000313" key="6">
    <source>
        <dbReference type="EMBL" id="KAL3314548.1"/>
    </source>
</evidence>
<keyword evidence="2" id="KW-0325">Glycoprotein</keyword>
<evidence type="ECO:0008006" key="8">
    <source>
        <dbReference type="Google" id="ProtNLM"/>
    </source>
</evidence>
<protein>
    <recommendedName>
        <fullName evidence="8">VWFD domain-containing protein</fullName>
    </recommendedName>
</protein>
<evidence type="ECO:0000313" key="7">
    <source>
        <dbReference type="Proteomes" id="UP001626550"/>
    </source>
</evidence>
<dbReference type="PROSITE" id="PS51670">
    <property type="entry name" value="SHKT"/>
    <property type="match status" value="1"/>
</dbReference>
<dbReference type="InterPro" id="IPR036084">
    <property type="entry name" value="Ser_inhib-like_sf"/>
</dbReference>
<dbReference type="EMBL" id="JBJKFK010000966">
    <property type="protein sequence ID" value="KAL3314548.1"/>
    <property type="molecule type" value="Genomic_DNA"/>
</dbReference>
<dbReference type="InterPro" id="IPR001846">
    <property type="entry name" value="VWF_type-D"/>
</dbReference>
<dbReference type="SMART" id="SM00254">
    <property type="entry name" value="ShKT"/>
    <property type="match status" value="1"/>
</dbReference>
<feature type="non-terminal residue" evidence="6">
    <location>
        <position position="1"/>
    </location>
</feature>
<dbReference type="InterPro" id="IPR050780">
    <property type="entry name" value="Mucin_vWF_Thrombospondin_sf"/>
</dbReference>
<evidence type="ECO:0000256" key="1">
    <source>
        <dbReference type="ARBA" id="ARBA00023157"/>
    </source>
</evidence>
<dbReference type="AlphaFoldDB" id="A0ABD2Q587"/>
<accession>A0ABD2Q587</accession>
<evidence type="ECO:0000256" key="2">
    <source>
        <dbReference type="ARBA" id="ARBA00023180"/>
    </source>
</evidence>
<dbReference type="Gene3D" id="2.10.25.10">
    <property type="entry name" value="Laminin"/>
    <property type="match status" value="1"/>
</dbReference>
<dbReference type="PANTHER" id="PTHR11339">
    <property type="entry name" value="EXTRACELLULAR MATRIX GLYCOPROTEIN RELATED"/>
    <property type="match status" value="1"/>
</dbReference>
<dbReference type="SUPFAM" id="SSF57567">
    <property type="entry name" value="Serine protease inhibitors"/>
    <property type="match status" value="1"/>
</dbReference>
<comment type="caution">
    <text evidence="3">Lacks conserved residue(s) required for the propagation of feature annotation.</text>
</comment>
<dbReference type="PROSITE" id="PS51233">
    <property type="entry name" value="VWFD"/>
    <property type="match status" value="1"/>
</dbReference>
<feature type="domain" description="VWFD" evidence="4">
    <location>
        <begin position="45"/>
        <end position="225"/>
    </location>
</feature>
<dbReference type="Pfam" id="PF00094">
    <property type="entry name" value="VWD"/>
    <property type="match status" value="1"/>
</dbReference>
<name>A0ABD2Q587_9PLAT</name>
<evidence type="ECO:0000256" key="3">
    <source>
        <dbReference type="PROSITE-ProRule" id="PRU01005"/>
    </source>
</evidence>
<evidence type="ECO:0000259" key="5">
    <source>
        <dbReference type="PROSITE" id="PS51670"/>
    </source>
</evidence>
<evidence type="ECO:0000259" key="4">
    <source>
        <dbReference type="PROSITE" id="PS51233"/>
    </source>
</evidence>
<dbReference type="Pfam" id="PF01549">
    <property type="entry name" value="ShK"/>
    <property type="match status" value="1"/>
</dbReference>
<dbReference type="PANTHER" id="PTHR11339:SF402">
    <property type="entry name" value="VWFD DOMAIN-CONTAINING PROTEIN"/>
    <property type="match status" value="1"/>
</dbReference>
<dbReference type="SMART" id="SM00216">
    <property type="entry name" value="VWD"/>
    <property type="match status" value="1"/>
</dbReference>
<reference evidence="6 7" key="1">
    <citation type="submission" date="2024-11" db="EMBL/GenBank/DDBJ databases">
        <title>Adaptive evolution of stress response genes in parasites aligns with host niche diversity.</title>
        <authorList>
            <person name="Hahn C."/>
            <person name="Resl P."/>
        </authorList>
    </citation>
    <scope>NUCLEOTIDE SEQUENCE [LARGE SCALE GENOMIC DNA]</scope>
    <source>
        <strain evidence="6">EGGRZ-B1_66</strain>
        <tissue evidence="6">Body</tissue>
    </source>
</reference>
<keyword evidence="7" id="KW-1185">Reference proteome</keyword>
<comment type="caution">
    <text evidence="6">The sequence shown here is derived from an EMBL/GenBank/DDBJ whole genome shotgun (WGS) entry which is preliminary data.</text>
</comment>
<sequence>RVFKTDCVDGIYNITTVYFTKGLAGRCQQMSYCKEESCLKPEEQCKCRVFGQPNYITFDNNMLLFSGSCSYILAQHSDPVDPSCNFIVVGVNKESQYGSKHLEQIDIRLGQNPTVLLGKDRQVTVENTAKSVPIKLADGSVIFNVGRYVRFESQKCGLRVAFDGVSSLTISAPKSKYSGKLSGICGNCNGVKDDFVTRDGKQIPPSEDRAELLAKSWVSDRHTCSSEKDFTHVANFCKDDLSYRSKVEANVEYCGLFLNTTHGPFKSCLDQLDSSLLHKTCVREFCMVPATSKVSDKARCESLKSLEEMCIEKKHEIDSIWRDAYKCPISCGSNMVHTKKVPSCPETCESHLFGASAPCHTDLEVPGCKCRSGFVLDGNKCVAPEKCRCLDRCEDQVNAEKCKKWVTDGRCTEFPEMMKNSCAFSCGFCNKTRRSKSFFEIVFLLQIKINAWTEQVWINASISATRASAKRNSTTTCVALPATLTRVVS</sequence>
<organism evidence="6 7">
    <name type="scientific">Cichlidogyrus casuarinus</name>
    <dbReference type="NCBI Taxonomy" id="1844966"/>
    <lineage>
        <taxon>Eukaryota</taxon>
        <taxon>Metazoa</taxon>
        <taxon>Spiralia</taxon>
        <taxon>Lophotrochozoa</taxon>
        <taxon>Platyhelminthes</taxon>
        <taxon>Monogenea</taxon>
        <taxon>Monopisthocotylea</taxon>
        <taxon>Dactylogyridea</taxon>
        <taxon>Ancyrocephalidae</taxon>
        <taxon>Cichlidogyrus</taxon>
    </lineage>
</organism>
<gene>
    <name evidence="6" type="ORF">Ciccas_006835</name>
</gene>
<dbReference type="InterPro" id="IPR003582">
    <property type="entry name" value="ShKT_dom"/>
</dbReference>
<dbReference type="CDD" id="cd19941">
    <property type="entry name" value="TIL"/>
    <property type="match status" value="1"/>
</dbReference>
<keyword evidence="1" id="KW-1015">Disulfide bond</keyword>
<proteinExistence type="predicted"/>
<feature type="domain" description="ShKT" evidence="5">
    <location>
        <begin position="393"/>
        <end position="429"/>
    </location>
</feature>